<accession>A0A2Z4YT12</accession>
<dbReference type="EMBL" id="CP030762">
    <property type="protein sequence ID" value="AXA43552.1"/>
    <property type="molecule type" value="Genomic_DNA"/>
</dbReference>
<dbReference type="RefSeq" id="WP_063474729.1">
    <property type="nucleotide sequence ID" value="NZ_CP030762.1"/>
</dbReference>
<sequence length="198" mass="22478">MRRDKVELFRYEPTAERTVETPVLIVYGMIGHCCPPDRSRVRNPLARGIDPFAGEIIRMVFNRQRRKAMPHDPNLATTNSVANEGKTVKIKQRSTEMTRQTTNRRNARAAANEALGQAKEDDRAERRRALLARQSARKNADAYTGRSLGAAIAPSQSTITKRTVVKREAFGRILRTITRAGRKYSYHATKGWRSQRAD</sequence>
<gene>
    <name evidence="2" type="ORF">DLJ82_7307</name>
</gene>
<feature type="region of interest" description="Disordered" evidence="1">
    <location>
        <begin position="92"/>
        <end position="124"/>
    </location>
</feature>
<dbReference type="AlphaFoldDB" id="A0A2Z4YT12"/>
<feature type="compositionally biased region" description="Low complexity" evidence="1">
    <location>
        <begin position="98"/>
        <end position="112"/>
    </location>
</feature>
<evidence type="ECO:0000313" key="2">
    <source>
        <dbReference type="EMBL" id="AXA43552.1"/>
    </source>
</evidence>
<dbReference type="Proteomes" id="UP000251166">
    <property type="component" value="Plasmid unnamed2"/>
</dbReference>
<proteinExistence type="predicted"/>
<evidence type="ECO:0000256" key="1">
    <source>
        <dbReference type="SAM" id="MobiDB-lite"/>
    </source>
</evidence>
<protein>
    <submittedName>
        <fullName evidence="2">Uncharacterized protein</fullName>
    </submittedName>
</protein>
<organism evidence="2 3">
    <name type="scientific">Rhizobium leguminosarum</name>
    <dbReference type="NCBI Taxonomy" id="384"/>
    <lineage>
        <taxon>Bacteria</taxon>
        <taxon>Pseudomonadati</taxon>
        <taxon>Pseudomonadota</taxon>
        <taxon>Alphaproteobacteria</taxon>
        <taxon>Hyphomicrobiales</taxon>
        <taxon>Rhizobiaceae</taxon>
        <taxon>Rhizobium/Agrobacterium group</taxon>
        <taxon>Rhizobium</taxon>
    </lineage>
</organism>
<keyword evidence="2" id="KW-0614">Plasmid</keyword>
<name>A0A2Z4YT12_RHILE</name>
<geneLocation type="plasmid" evidence="2 3">
    <name>unnamed2</name>
</geneLocation>
<evidence type="ECO:0000313" key="3">
    <source>
        <dbReference type="Proteomes" id="UP000251166"/>
    </source>
</evidence>
<reference evidence="2 3" key="1">
    <citation type="submission" date="2018-07" db="EMBL/GenBank/DDBJ databases">
        <title>Rhizobium leguminosarum strain:ATCC 14479 Genome sequencing and assembly.</title>
        <authorList>
            <person name="Chakraborty R."/>
        </authorList>
    </citation>
    <scope>NUCLEOTIDE SEQUENCE [LARGE SCALE GENOMIC DNA]</scope>
    <source>
        <strain evidence="2 3">ATCC 14479</strain>
        <plasmid evidence="3">Plasmid unnamed2</plasmid>
    </source>
</reference>